<evidence type="ECO:0000313" key="2">
    <source>
        <dbReference type="Proteomes" id="UP001165122"/>
    </source>
</evidence>
<reference evidence="2" key="1">
    <citation type="journal article" date="2023" name="Commun. Biol.">
        <title>Genome analysis of Parmales, the sister group of diatoms, reveals the evolutionary specialization of diatoms from phago-mixotrophs to photoautotrophs.</title>
        <authorList>
            <person name="Ban H."/>
            <person name="Sato S."/>
            <person name="Yoshikawa S."/>
            <person name="Yamada K."/>
            <person name="Nakamura Y."/>
            <person name="Ichinomiya M."/>
            <person name="Sato N."/>
            <person name="Blanc-Mathieu R."/>
            <person name="Endo H."/>
            <person name="Kuwata A."/>
            <person name="Ogata H."/>
        </authorList>
    </citation>
    <scope>NUCLEOTIDE SEQUENCE [LARGE SCALE GENOMIC DNA]</scope>
    <source>
        <strain evidence="2">NIES 3700</strain>
    </source>
</reference>
<accession>A0A9W7EDH9</accession>
<dbReference type="EMBL" id="BRXW01000688">
    <property type="protein sequence ID" value="GMH74060.1"/>
    <property type="molecule type" value="Genomic_DNA"/>
</dbReference>
<organism evidence="1 2">
    <name type="scientific">Triparma laevis f. longispina</name>
    <dbReference type="NCBI Taxonomy" id="1714387"/>
    <lineage>
        <taxon>Eukaryota</taxon>
        <taxon>Sar</taxon>
        <taxon>Stramenopiles</taxon>
        <taxon>Ochrophyta</taxon>
        <taxon>Bolidophyceae</taxon>
        <taxon>Parmales</taxon>
        <taxon>Triparmaceae</taxon>
        <taxon>Triparma</taxon>
    </lineage>
</organism>
<name>A0A9W7EDH9_9STRA</name>
<sequence>MDKFKKWDIVGLVFIKNGEVVTGSQYVDFKSGQSVEGWLEGVGGDKNMNGNVERLCFQEEEEEEEDDTEYYDCGLEGCKKEFYHQHIAPGGAQVVNGLEDLRV</sequence>
<gene>
    <name evidence="1" type="ORF">TrLO_g9756</name>
</gene>
<protein>
    <submittedName>
        <fullName evidence="1">Uncharacterized protein</fullName>
    </submittedName>
</protein>
<proteinExistence type="predicted"/>
<keyword evidence="2" id="KW-1185">Reference proteome</keyword>
<dbReference type="Proteomes" id="UP001165122">
    <property type="component" value="Unassembled WGS sequence"/>
</dbReference>
<dbReference type="AlphaFoldDB" id="A0A9W7EDH9"/>
<evidence type="ECO:0000313" key="1">
    <source>
        <dbReference type="EMBL" id="GMH74060.1"/>
    </source>
</evidence>
<comment type="caution">
    <text evidence="1">The sequence shown here is derived from an EMBL/GenBank/DDBJ whole genome shotgun (WGS) entry which is preliminary data.</text>
</comment>